<evidence type="ECO:0000313" key="1">
    <source>
        <dbReference type="EMBL" id="GFN05108.1"/>
    </source>
</evidence>
<dbReference type="EMBL" id="BLWD01000001">
    <property type="protein sequence ID" value="GFN05108.1"/>
    <property type="molecule type" value="Genomic_DNA"/>
</dbReference>
<name>A0A7J0CRY8_STRMI</name>
<organism evidence="1 2">
    <name type="scientific">Streptomyces microflavus</name>
    <name type="common">Streptomyces lipmanii</name>
    <dbReference type="NCBI Taxonomy" id="1919"/>
    <lineage>
        <taxon>Bacteria</taxon>
        <taxon>Bacillati</taxon>
        <taxon>Actinomycetota</taxon>
        <taxon>Actinomycetes</taxon>
        <taxon>Kitasatosporales</taxon>
        <taxon>Streptomycetaceae</taxon>
        <taxon>Streptomyces</taxon>
    </lineage>
</organism>
<protein>
    <submittedName>
        <fullName evidence="1">Uncharacterized protein</fullName>
    </submittedName>
</protein>
<accession>A0A7J0CRY8</accession>
<sequence length="78" mass="7856">MSAALVLPYPKTSAISGWARANSAQAAGTTAAALTRRACETSCRTAAVSPSAAAALILGIRAVTTETVMMPCGTTQRT</sequence>
<gene>
    <name evidence="1" type="ORF">Smic_36640</name>
</gene>
<reference evidence="1 2" key="1">
    <citation type="submission" date="2020-05" db="EMBL/GenBank/DDBJ databases">
        <title>Whole genome shotgun sequence of Streptomyces microflavus NBRC 13062.</title>
        <authorList>
            <person name="Komaki H."/>
            <person name="Tamura T."/>
        </authorList>
    </citation>
    <scope>NUCLEOTIDE SEQUENCE [LARGE SCALE GENOMIC DNA]</scope>
    <source>
        <strain evidence="1 2">NBRC 13062</strain>
    </source>
</reference>
<evidence type="ECO:0000313" key="2">
    <source>
        <dbReference type="Proteomes" id="UP000498740"/>
    </source>
</evidence>
<proteinExistence type="predicted"/>
<dbReference type="AlphaFoldDB" id="A0A7J0CRY8"/>
<dbReference type="Proteomes" id="UP000498740">
    <property type="component" value="Unassembled WGS sequence"/>
</dbReference>
<comment type="caution">
    <text evidence="1">The sequence shown here is derived from an EMBL/GenBank/DDBJ whole genome shotgun (WGS) entry which is preliminary data.</text>
</comment>